<name>A0ABS7REI8_9HYPH</name>
<keyword evidence="2" id="KW-1185">Reference proteome</keyword>
<reference evidence="1 2" key="1">
    <citation type="submission" date="2021-06" db="EMBL/GenBank/DDBJ databases">
        <title>Nitratireductor porphyridii sp. nov., isolated from a small marine red alga, Porphyridium purpureum in South Korea.</title>
        <authorList>
            <person name="Kim K.H."/>
            <person name="Kristyanto S."/>
            <person name="Jeon C.O."/>
        </authorList>
    </citation>
    <scope>NUCLEOTIDE SEQUENCE [LARGE SCALE GENOMIC DNA]</scope>
    <source>
        <strain evidence="1 2">R6</strain>
    </source>
</reference>
<accession>A0ABS7REI8</accession>
<dbReference type="Proteomes" id="UP000777661">
    <property type="component" value="Unassembled WGS sequence"/>
</dbReference>
<evidence type="ECO:0000313" key="1">
    <source>
        <dbReference type="EMBL" id="MBY8918832.1"/>
    </source>
</evidence>
<gene>
    <name evidence="1" type="ORF">KVG22_19685</name>
</gene>
<comment type="caution">
    <text evidence="1">The sequence shown here is derived from an EMBL/GenBank/DDBJ whole genome shotgun (WGS) entry which is preliminary data.</text>
</comment>
<dbReference type="EMBL" id="JAHSQO010000007">
    <property type="protein sequence ID" value="MBY8918832.1"/>
    <property type="molecule type" value="Genomic_DNA"/>
</dbReference>
<organism evidence="1 2">
    <name type="scientific">Nitratireductor rhodophyticola</name>
    <dbReference type="NCBI Taxonomy" id="2854036"/>
    <lineage>
        <taxon>Bacteria</taxon>
        <taxon>Pseudomonadati</taxon>
        <taxon>Pseudomonadota</taxon>
        <taxon>Alphaproteobacteria</taxon>
        <taxon>Hyphomicrobiales</taxon>
        <taxon>Phyllobacteriaceae</taxon>
        <taxon>Nitratireductor</taxon>
    </lineage>
</organism>
<evidence type="ECO:0000313" key="2">
    <source>
        <dbReference type="Proteomes" id="UP000777661"/>
    </source>
</evidence>
<dbReference type="RefSeq" id="WP_223004297.1">
    <property type="nucleotide sequence ID" value="NZ_JAHSQO010000007.1"/>
</dbReference>
<sequence>MSENIVQLFPVVPEPDILLECTQCGHSDLYFLPVEDCPDCGHQMKLHTGTDFMDEHMMEEGLARQAEYEAAMKARNNEPPTEVK</sequence>
<protein>
    <submittedName>
        <fullName evidence="1">Uncharacterized protein</fullName>
    </submittedName>
</protein>
<proteinExistence type="predicted"/>